<evidence type="ECO:0000256" key="6">
    <source>
        <dbReference type="HAMAP-Rule" id="MF_03056"/>
    </source>
</evidence>
<dbReference type="EMBL" id="KV453911">
    <property type="protein sequence ID" value="ODV79721.1"/>
    <property type="molecule type" value="Genomic_DNA"/>
</dbReference>
<comment type="subcellular location">
    <subcellularLocation>
        <location evidence="1 6">Nucleus</location>
    </subcellularLocation>
</comment>
<dbReference type="GO" id="GO:0008047">
    <property type="term" value="F:enzyme activator activity"/>
    <property type="evidence" value="ECO:0007669"/>
    <property type="project" value="EnsemblFungi"/>
</dbReference>
<comment type="pathway">
    <text evidence="6">tRNA modification; N(7)-methylguanine-tRNA biosynthesis.</text>
</comment>
<dbReference type="OrthoDB" id="339900at2759"/>
<comment type="function">
    <text evidence="6">Required for the formation of N(7)-methylguanine at position 46 (m7G46) in tRNA. In the complex, it is required to stabilize and induce conformational changes of the catalytic subunit.</text>
</comment>
<accession>A0A1E4SJN8</accession>
<dbReference type="GO" id="GO:0106004">
    <property type="term" value="P:tRNA (guanine-N7)-methylation"/>
    <property type="evidence" value="ECO:0007669"/>
    <property type="project" value="UniProtKB-UniRule"/>
</dbReference>
<dbReference type="InterPro" id="IPR028884">
    <property type="entry name" value="Trm82"/>
</dbReference>
<name>A0A1E4SJN8_9ASCO</name>
<keyword evidence="2 6" id="KW-0853">WD repeat</keyword>
<dbReference type="UniPathway" id="UPA00989"/>
<evidence type="ECO:0000313" key="8">
    <source>
        <dbReference type="Proteomes" id="UP000094285"/>
    </source>
</evidence>
<evidence type="ECO:0000256" key="4">
    <source>
        <dbReference type="ARBA" id="ARBA00022737"/>
    </source>
</evidence>
<dbReference type="InterPro" id="IPR001680">
    <property type="entry name" value="WD40_rpt"/>
</dbReference>
<dbReference type="GO" id="GO:0106143">
    <property type="term" value="C:tRNA (m7G46) methyltransferase complex"/>
    <property type="evidence" value="ECO:0007669"/>
    <property type="project" value="EnsemblFungi"/>
</dbReference>
<dbReference type="AlphaFoldDB" id="A0A1E4SJN8"/>
<dbReference type="GO" id="GO:0005829">
    <property type="term" value="C:cytosol"/>
    <property type="evidence" value="ECO:0007669"/>
    <property type="project" value="EnsemblFungi"/>
</dbReference>
<dbReference type="HAMAP" id="MF_03056">
    <property type="entry name" value="TRM82"/>
    <property type="match status" value="1"/>
</dbReference>
<dbReference type="PANTHER" id="PTHR16288:SF0">
    <property type="entry name" value="TRNA (GUANINE-N(7)-)-METHYLTRANSFERASE NON-CATALYTIC SUBUNIT WDR4"/>
    <property type="match status" value="1"/>
</dbReference>
<keyword evidence="3 6" id="KW-0819">tRNA processing</keyword>
<dbReference type="GO" id="GO:0005634">
    <property type="term" value="C:nucleus"/>
    <property type="evidence" value="ECO:0007669"/>
    <property type="project" value="UniProtKB-SubCell"/>
</dbReference>
<dbReference type="InterPro" id="IPR036322">
    <property type="entry name" value="WD40_repeat_dom_sf"/>
</dbReference>
<keyword evidence="7" id="KW-0489">Methyltransferase</keyword>
<sequence>MKHPFQLLLANSKGTHLFVSVKNHLQVYDLSNGNVVGSWSDTVDISVPSKKQEKKVASVEELKGDKKLKNNDAKPVAVAKTPVPIQGATPIYNYIRSLNLSKDEKYLVGTTDSDKAAVIFEVDLANSENCLKIIKRQIFPKRPCAVSIGDDSDLIVADKFGDVYATTIDSEPPVDEKALTPILGHVSMLSDVKFTRFNGKKFILTGDRDEHIRITNYPKAYVVKNWLFGHHEFVSTLHIPSYDPSLLISGGGDDYLCLWKWYDNKLLAKIELRDLIAPYLTEAHMPAERFLKPDSVKEISITKILTHSVDDKKILLVLCENTNCILTFEIAGDFSVKHLQTFVTKDSIIDICLEETSGRVFASIDREEGDLVELYDLGPDGQLSVASTNMGTKITEGNHCQVESRQNFYPLYYINTLRKRSEH</sequence>
<organism evidence="7 8">
    <name type="scientific">Suhomyces tanzawaensis NRRL Y-17324</name>
    <dbReference type="NCBI Taxonomy" id="984487"/>
    <lineage>
        <taxon>Eukaryota</taxon>
        <taxon>Fungi</taxon>
        <taxon>Dikarya</taxon>
        <taxon>Ascomycota</taxon>
        <taxon>Saccharomycotina</taxon>
        <taxon>Pichiomycetes</taxon>
        <taxon>Debaryomycetaceae</taxon>
        <taxon>Suhomyces</taxon>
    </lineage>
</organism>
<dbReference type="InterPro" id="IPR015943">
    <property type="entry name" value="WD40/YVTN_repeat-like_dom_sf"/>
</dbReference>
<dbReference type="GeneID" id="30983882"/>
<keyword evidence="5 6" id="KW-0539">Nucleus</keyword>
<keyword evidence="8" id="KW-1185">Reference proteome</keyword>
<dbReference type="Gene3D" id="2.130.10.10">
    <property type="entry name" value="YVTN repeat-like/Quinoprotein amine dehydrogenase"/>
    <property type="match status" value="1"/>
</dbReference>
<dbReference type="Proteomes" id="UP000094285">
    <property type="component" value="Unassembled WGS sequence"/>
</dbReference>
<dbReference type="STRING" id="984487.A0A1E4SJN8"/>
<keyword evidence="7" id="KW-0808">Transferase</keyword>
<comment type="similarity">
    <text evidence="6">Belongs to the WD repeat TRM82 family.</text>
</comment>
<evidence type="ECO:0000256" key="5">
    <source>
        <dbReference type="ARBA" id="ARBA00023242"/>
    </source>
</evidence>
<dbReference type="PANTHER" id="PTHR16288">
    <property type="entry name" value="WD40 REPEAT PROTEIN 4"/>
    <property type="match status" value="1"/>
</dbReference>
<dbReference type="GO" id="GO:0008168">
    <property type="term" value="F:methyltransferase activity"/>
    <property type="evidence" value="ECO:0007669"/>
    <property type="project" value="UniProtKB-KW"/>
</dbReference>
<gene>
    <name evidence="7" type="ORF">CANTADRAFT_49729</name>
</gene>
<dbReference type="RefSeq" id="XP_020064843.1">
    <property type="nucleotide sequence ID" value="XM_020209746.1"/>
</dbReference>
<evidence type="ECO:0000256" key="1">
    <source>
        <dbReference type="ARBA" id="ARBA00004123"/>
    </source>
</evidence>
<evidence type="ECO:0000256" key="3">
    <source>
        <dbReference type="ARBA" id="ARBA00022694"/>
    </source>
</evidence>
<evidence type="ECO:0000256" key="2">
    <source>
        <dbReference type="ARBA" id="ARBA00022574"/>
    </source>
</evidence>
<protein>
    <submittedName>
        <fullName evidence="7">Guanine-N(7)--methyltransferase subunit TRM82</fullName>
    </submittedName>
</protein>
<dbReference type="SMART" id="SM00320">
    <property type="entry name" value="WD40"/>
    <property type="match status" value="2"/>
</dbReference>
<reference evidence="8" key="1">
    <citation type="submission" date="2016-05" db="EMBL/GenBank/DDBJ databases">
        <title>Comparative genomics of biotechnologically important yeasts.</title>
        <authorList>
            <consortium name="DOE Joint Genome Institute"/>
            <person name="Riley R."/>
            <person name="Haridas S."/>
            <person name="Wolfe K.H."/>
            <person name="Lopes M.R."/>
            <person name="Hittinger C.T."/>
            <person name="Goker M."/>
            <person name="Salamov A."/>
            <person name="Wisecaver J."/>
            <person name="Long T.M."/>
            <person name="Aerts A.L."/>
            <person name="Barry K."/>
            <person name="Choi C."/>
            <person name="Clum A."/>
            <person name="Coughlan A.Y."/>
            <person name="Deshpande S."/>
            <person name="Douglass A.P."/>
            <person name="Hanson S.J."/>
            <person name="Klenk H.-P."/>
            <person name="Labutti K."/>
            <person name="Lapidus A."/>
            <person name="Lindquist E."/>
            <person name="Lipzen A."/>
            <person name="Meier-Kolthoff J.P."/>
            <person name="Ohm R.A."/>
            <person name="Otillar R.P."/>
            <person name="Pangilinan J."/>
            <person name="Peng Y."/>
            <person name="Rokas A."/>
            <person name="Rosa C.A."/>
            <person name="Scheuner C."/>
            <person name="Sibirny A.A."/>
            <person name="Slot J.C."/>
            <person name="Stielow J.B."/>
            <person name="Sun H."/>
            <person name="Kurtzman C.P."/>
            <person name="Blackwell M."/>
            <person name="Grigoriev I.V."/>
            <person name="Jeffries T.W."/>
        </authorList>
    </citation>
    <scope>NUCLEOTIDE SEQUENCE [LARGE SCALE GENOMIC DNA]</scope>
    <source>
        <strain evidence="8">NRRL Y-17324</strain>
    </source>
</reference>
<evidence type="ECO:0000313" key="7">
    <source>
        <dbReference type="EMBL" id="ODV79721.1"/>
    </source>
</evidence>
<proteinExistence type="inferred from homology"/>
<keyword evidence="4 6" id="KW-0677">Repeat</keyword>
<dbReference type="SUPFAM" id="SSF50978">
    <property type="entry name" value="WD40 repeat-like"/>
    <property type="match status" value="1"/>
</dbReference>